<dbReference type="OrthoDB" id="3799196at2759"/>
<evidence type="ECO:0000313" key="2">
    <source>
        <dbReference type="EMBL" id="KAH7135896.1"/>
    </source>
</evidence>
<comment type="caution">
    <text evidence="2">The sequence shown here is derived from an EMBL/GenBank/DDBJ whole genome shotgun (WGS) entry which is preliminary data.</text>
</comment>
<proteinExistence type="predicted"/>
<dbReference type="Proteomes" id="UP000700596">
    <property type="component" value="Unassembled WGS sequence"/>
</dbReference>
<reference evidence="2" key="1">
    <citation type="journal article" date="2021" name="Nat. Commun.">
        <title>Genetic determinants of endophytism in the Arabidopsis root mycobiome.</title>
        <authorList>
            <person name="Mesny F."/>
            <person name="Miyauchi S."/>
            <person name="Thiergart T."/>
            <person name="Pickel B."/>
            <person name="Atanasova L."/>
            <person name="Karlsson M."/>
            <person name="Huettel B."/>
            <person name="Barry K.W."/>
            <person name="Haridas S."/>
            <person name="Chen C."/>
            <person name="Bauer D."/>
            <person name="Andreopoulos W."/>
            <person name="Pangilinan J."/>
            <person name="LaButti K."/>
            <person name="Riley R."/>
            <person name="Lipzen A."/>
            <person name="Clum A."/>
            <person name="Drula E."/>
            <person name="Henrissat B."/>
            <person name="Kohler A."/>
            <person name="Grigoriev I.V."/>
            <person name="Martin F.M."/>
            <person name="Hacquard S."/>
        </authorList>
    </citation>
    <scope>NUCLEOTIDE SEQUENCE</scope>
    <source>
        <strain evidence="2">MPI-CAGE-CH-0243</strain>
    </source>
</reference>
<gene>
    <name evidence="2" type="ORF">B0J11DRAFT_519500</name>
</gene>
<dbReference type="AlphaFoldDB" id="A0A9P9EG03"/>
<protein>
    <submittedName>
        <fullName evidence="2">Uncharacterized protein</fullName>
    </submittedName>
</protein>
<organism evidence="2 3">
    <name type="scientific">Dendryphion nanum</name>
    <dbReference type="NCBI Taxonomy" id="256645"/>
    <lineage>
        <taxon>Eukaryota</taxon>
        <taxon>Fungi</taxon>
        <taxon>Dikarya</taxon>
        <taxon>Ascomycota</taxon>
        <taxon>Pezizomycotina</taxon>
        <taxon>Dothideomycetes</taxon>
        <taxon>Pleosporomycetidae</taxon>
        <taxon>Pleosporales</taxon>
        <taxon>Torulaceae</taxon>
        <taxon>Dendryphion</taxon>
    </lineage>
</organism>
<keyword evidence="3" id="KW-1185">Reference proteome</keyword>
<name>A0A9P9EG03_9PLEO</name>
<dbReference type="EMBL" id="JAGMWT010000002">
    <property type="protein sequence ID" value="KAH7135896.1"/>
    <property type="molecule type" value="Genomic_DNA"/>
</dbReference>
<evidence type="ECO:0000313" key="3">
    <source>
        <dbReference type="Proteomes" id="UP000700596"/>
    </source>
</evidence>
<accession>A0A9P9EG03</accession>
<sequence>MESSLNTPYVPYLPCNATAEEARNAAGQGLHAWGRFLLLTRAEARAINKAHPTWTWVDVPPSQKKEVHERLNIKLQKEGVKEIGDDVLRWRMSQALRDARLKKNLKSRIPPEDSPPVVQPRTKMFDPVRDV</sequence>
<evidence type="ECO:0000256" key="1">
    <source>
        <dbReference type="SAM" id="MobiDB-lite"/>
    </source>
</evidence>
<feature type="region of interest" description="Disordered" evidence="1">
    <location>
        <begin position="106"/>
        <end position="131"/>
    </location>
</feature>